<dbReference type="Pfam" id="PF02679">
    <property type="entry name" value="ComA"/>
    <property type="match status" value="1"/>
</dbReference>
<accession>X1MQZ2</accession>
<feature type="non-terminal residue" evidence="2">
    <location>
        <position position="1"/>
    </location>
</feature>
<dbReference type="InterPro" id="IPR003830">
    <property type="entry name" value="ComA_synth"/>
</dbReference>
<reference evidence="2" key="1">
    <citation type="journal article" date="2014" name="Front. Microbiol.">
        <title>High frequency of phylogenetically diverse reductive dehalogenase-homologous genes in deep subseafloor sedimentary metagenomes.</title>
        <authorList>
            <person name="Kawai M."/>
            <person name="Futagami T."/>
            <person name="Toyoda A."/>
            <person name="Takaki Y."/>
            <person name="Nishi S."/>
            <person name="Hori S."/>
            <person name="Arai W."/>
            <person name="Tsubouchi T."/>
            <person name="Morono Y."/>
            <person name="Uchiyama I."/>
            <person name="Ito T."/>
            <person name="Fujiyama A."/>
            <person name="Inagaki F."/>
            <person name="Takami H."/>
        </authorList>
    </citation>
    <scope>NUCLEOTIDE SEQUENCE</scope>
    <source>
        <strain evidence="2">Expedition CK06-06</strain>
    </source>
</reference>
<organism evidence="2">
    <name type="scientific">marine sediment metagenome</name>
    <dbReference type="NCBI Taxonomy" id="412755"/>
    <lineage>
        <taxon>unclassified sequences</taxon>
        <taxon>metagenomes</taxon>
        <taxon>ecological metagenomes</taxon>
    </lineage>
</organism>
<name>X1MQZ2_9ZZZZ</name>
<gene>
    <name evidence="2" type="ORF">S06H3_47407</name>
</gene>
<dbReference type="Gene3D" id="3.20.20.70">
    <property type="entry name" value="Aldolase class I"/>
    <property type="match status" value="1"/>
</dbReference>
<dbReference type="EMBL" id="BARV01029775">
    <property type="protein sequence ID" value="GAI34052.1"/>
    <property type="molecule type" value="Genomic_DNA"/>
</dbReference>
<evidence type="ECO:0000256" key="1">
    <source>
        <dbReference type="ARBA" id="ARBA00010424"/>
    </source>
</evidence>
<proteinExistence type="inferred from homology"/>
<sequence length="93" mass="10524">GLNSPFAEFVDREKGRLRLDLVDAILKRFPSDKLIFEMPGYWNSGTTLSGTHDMKIYLVEKFGSDINLANILPQDIIELETLRLNLGVGMKLN</sequence>
<evidence type="ECO:0000313" key="2">
    <source>
        <dbReference type="EMBL" id="GAI34052.1"/>
    </source>
</evidence>
<protein>
    <submittedName>
        <fullName evidence="2">Uncharacterized protein</fullName>
    </submittedName>
</protein>
<dbReference type="InterPro" id="IPR013785">
    <property type="entry name" value="Aldolase_TIM"/>
</dbReference>
<comment type="caution">
    <text evidence="2">The sequence shown here is derived from an EMBL/GenBank/DDBJ whole genome shotgun (WGS) entry which is preliminary data.</text>
</comment>
<comment type="similarity">
    <text evidence="1">Belongs to the phosphosulfolactate synthase family.</text>
</comment>
<dbReference type="AlphaFoldDB" id="X1MQZ2"/>
<dbReference type="InterPro" id="IPR036112">
    <property type="entry name" value="ComA_synth_sf"/>
</dbReference>
<dbReference type="SUPFAM" id="SSF102110">
    <property type="entry name" value="(2r)-phospho-3-sulfolactate synthase ComA"/>
    <property type="match status" value="1"/>
</dbReference>